<evidence type="ECO:0000313" key="1">
    <source>
        <dbReference type="EMBL" id="MED6239708.1"/>
    </source>
</evidence>
<organism evidence="1 2">
    <name type="scientific">Ataeniobius toweri</name>
    <dbReference type="NCBI Taxonomy" id="208326"/>
    <lineage>
        <taxon>Eukaryota</taxon>
        <taxon>Metazoa</taxon>
        <taxon>Chordata</taxon>
        <taxon>Craniata</taxon>
        <taxon>Vertebrata</taxon>
        <taxon>Euteleostomi</taxon>
        <taxon>Actinopterygii</taxon>
        <taxon>Neopterygii</taxon>
        <taxon>Teleostei</taxon>
        <taxon>Neoteleostei</taxon>
        <taxon>Acanthomorphata</taxon>
        <taxon>Ovalentaria</taxon>
        <taxon>Atherinomorphae</taxon>
        <taxon>Cyprinodontiformes</taxon>
        <taxon>Goodeidae</taxon>
        <taxon>Ataeniobius</taxon>
    </lineage>
</organism>
<protein>
    <submittedName>
        <fullName evidence="1">Uncharacterized protein</fullName>
    </submittedName>
</protein>
<name>A0ABU7AP65_9TELE</name>
<keyword evidence="2" id="KW-1185">Reference proteome</keyword>
<dbReference type="Proteomes" id="UP001345963">
    <property type="component" value="Unassembled WGS sequence"/>
</dbReference>
<dbReference type="EMBL" id="JAHUTI010021911">
    <property type="protein sequence ID" value="MED6239708.1"/>
    <property type="molecule type" value="Genomic_DNA"/>
</dbReference>
<evidence type="ECO:0000313" key="2">
    <source>
        <dbReference type="Proteomes" id="UP001345963"/>
    </source>
</evidence>
<proteinExistence type="predicted"/>
<comment type="caution">
    <text evidence="1">The sequence shown here is derived from an EMBL/GenBank/DDBJ whole genome shotgun (WGS) entry which is preliminary data.</text>
</comment>
<gene>
    <name evidence="1" type="ORF">ATANTOWER_009995</name>
</gene>
<reference evidence="1 2" key="1">
    <citation type="submission" date="2021-07" db="EMBL/GenBank/DDBJ databases">
        <authorList>
            <person name="Palmer J.M."/>
        </authorList>
    </citation>
    <scope>NUCLEOTIDE SEQUENCE [LARGE SCALE GENOMIC DNA]</scope>
    <source>
        <strain evidence="1 2">AT_MEX2019</strain>
        <tissue evidence="1">Muscle</tissue>
    </source>
</reference>
<sequence length="109" mass="11635">MELKAPMVTWRSCSDPQVWQDFKKTTSKCSQECFVLLPSALHLLHGPGWSSSHAALSSCCSKASGLALRGKHCCSGLVNSSCCCCSCSCCHCALPSIRGDSLVGLDHEQ</sequence>
<accession>A0ABU7AP65</accession>